<proteinExistence type="predicted"/>
<dbReference type="Proteomes" id="UP001268036">
    <property type="component" value="Unassembled WGS sequence"/>
</dbReference>
<organism evidence="3 4">
    <name type="scientific">Pseudomonas oryzihabitans</name>
    <dbReference type="NCBI Taxonomy" id="47885"/>
    <lineage>
        <taxon>Bacteria</taxon>
        <taxon>Pseudomonadati</taxon>
        <taxon>Pseudomonadota</taxon>
        <taxon>Gammaproteobacteria</taxon>
        <taxon>Pseudomonadales</taxon>
        <taxon>Pseudomonadaceae</taxon>
        <taxon>Pseudomonas</taxon>
    </lineage>
</organism>
<dbReference type="InterPro" id="IPR025411">
    <property type="entry name" value="DUF4136"/>
</dbReference>
<comment type="caution">
    <text evidence="3">The sequence shown here is derived from an EMBL/GenBank/DDBJ whole genome shotgun (WGS) entry which is preliminary data.</text>
</comment>
<dbReference type="Pfam" id="PF13590">
    <property type="entry name" value="DUF4136"/>
    <property type="match status" value="1"/>
</dbReference>
<name>A0AAJ2EXC6_9PSED</name>
<feature type="domain" description="DUF4136" evidence="2">
    <location>
        <begin position="49"/>
        <end position="202"/>
    </location>
</feature>
<protein>
    <recommendedName>
        <fullName evidence="2">DUF4136 domain-containing protein</fullName>
    </recommendedName>
</protein>
<dbReference type="RefSeq" id="WP_309760553.1">
    <property type="nucleotide sequence ID" value="NZ_JAVJAF010000001.1"/>
</dbReference>
<evidence type="ECO:0000313" key="4">
    <source>
        <dbReference type="Proteomes" id="UP001268036"/>
    </source>
</evidence>
<dbReference type="AlphaFoldDB" id="A0AAJ2EXC6"/>
<sequence>MRCPLLCLALALFALAGCQGTNPYVASALPQASAPVLPQQDPAAYPAASIDWGRFRSWAWAPGAAVISGGLDGATLQRAVADGFDQRGLRPAIDGARPDLLVRARLTQQQRSEQYTDYYDTNYGYGGYGPYGYGPGYGATIGQARTRTRTYLVDVLEIELLDPASGRVLWHSAAEQSAGGNSTERARTLSDTIRRVLASYPPS</sequence>
<keyword evidence="1" id="KW-0732">Signal</keyword>
<evidence type="ECO:0000256" key="1">
    <source>
        <dbReference type="SAM" id="SignalP"/>
    </source>
</evidence>
<dbReference type="PROSITE" id="PS51257">
    <property type="entry name" value="PROKAR_LIPOPROTEIN"/>
    <property type="match status" value="1"/>
</dbReference>
<evidence type="ECO:0000313" key="3">
    <source>
        <dbReference type="EMBL" id="MDR6235708.1"/>
    </source>
</evidence>
<dbReference type="Gene3D" id="3.30.160.670">
    <property type="match status" value="1"/>
</dbReference>
<evidence type="ECO:0000259" key="2">
    <source>
        <dbReference type="Pfam" id="PF13590"/>
    </source>
</evidence>
<dbReference type="EMBL" id="JAVJAF010000001">
    <property type="protein sequence ID" value="MDR6235708.1"/>
    <property type="molecule type" value="Genomic_DNA"/>
</dbReference>
<reference evidence="3" key="1">
    <citation type="submission" date="2023-08" db="EMBL/GenBank/DDBJ databases">
        <title>Functional and genomic diversity of the sorghum phyllosphere microbiome.</title>
        <authorList>
            <person name="Shade A."/>
        </authorList>
    </citation>
    <scope>NUCLEOTIDE SEQUENCE</scope>
    <source>
        <strain evidence="3">SORGH_AS_0201</strain>
    </source>
</reference>
<accession>A0AAJ2EXC6</accession>
<feature type="signal peptide" evidence="1">
    <location>
        <begin position="1"/>
        <end position="16"/>
    </location>
</feature>
<gene>
    <name evidence="3" type="ORF">QE440_003449</name>
</gene>
<feature type="chain" id="PRO_5042542913" description="DUF4136 domain-containing protein" evidence="1">
    <location>
        <begin position="17"/>
        <end position="203"/>
    </location>
</feature>